<feature type="non-terminal residue" evidence="1">
    <location>
        <position position="1"/>
    </location>
</feature>
<gene>
    <name evidence="1" type="ORF">VCHENC02_2991B</name>
</gene>
<dbReference type="EMBL" id="AJSR01001228">
    <property type="protein sequence ID" value="EKM31357.1"/>
    <property type="molecule type" value="Genomic_DNA"/>
</dbReference>
<name>A0A454CY95_VIBHA</name>
<protein>
    <submittedName>
        <fullName evidence="1">Uncharacterized protein</fullName>
    </submittedName>
</protein>
<comment type="caution">
    <text evidence="1">The sequence shown here is derived from an EMBL/GenBank/DDBJ whole genome shotgun (WGS) entry which is preliminary data.</text>
</comment>
<evidence type="ECO:0000313" key="1">
    <source>
        <dbReference type="EMBL" id="EKM31357.1"/>
    </source>
</evidence>
<dbReference type="AlphaFoldDB" id="A0A454CY95"/>
<organism evidence="1 2">
    <name type="scientific">Vibrio harveyi</name>
    <name type="common">Beneckea harveyi</name>
    <dbReference type="NCBI Taxonomy" id="669"/>
    <lineage>
        <taxon>Bacteria</taxon>
        <taxon>Pseudomonadati</taxon>
        <taxon>Pseudomonadota</taxon>
        <taxon>Gammaproteobacteria</taxon>
        <taxon>Vibrionales</taxon>
        <taxon>Vibrionaceae</taxon>
        <taxon>Vibrio</taxon>
    </lineage>
</organism>
<dbReference type="Proteomes" id="UP000008367">
    <property type="component" value="Unassembled WGS sequence"/>
</dbReference>
<sequence>VFIFIQEGGHFTVIAILRIKLFE</sequence>
<accession>A0A454CY95</accession>
<proteinExistence type="predicted"/>
<reference evidence="1 2" key="1">
    <citation type="submission" date="2012-10" db="EMBL/GenBank/DDBJ databases">
        <title>Genome sequence of Vibrio Cholerae HENC-02.</title>
        <authorList>
            <person name="Eppinger M."/>
            <person name="Hasan N.A."/>
            <person name="Sengamalay N."/>
            <person name="Hine E."/>
            <person name="Su Q."/>
            <person name="Daugherty S.C."/>
            <person name="Young S."/>
            <person name="Sadzewicz L."/>
            <person name="Tallon L."/>
            <person name="Cebula T.A."/>
            <person name="Ravel J."/>
            <person name="Colwell R.R."/>
        </authorList>
    </citation>
    <scope>NUCLEOTIDE SEQUENCE [LARGE SCALE GENOMIC DNA]</scope>
    <source>
        <strain evidence="1 2">HENC-02</strain>
    </source>
</reference>
<evidence type="ECO:0000313" key="2">
    <source>
        <dbReference type="Proteomes" id="UP000008367"/>
    </source>
</evidence>